<organism evidence="2">
    <name type="scientific">Rhizophora mucronata</name>
    <name type="common">Asiatic mangrove</name>
    <dbReference type="NCBI Taxonomy" id="61149"/>
    <lineage>
        <taxon>Eukaryota</taxon>
        <taxon>Viridiplantae</taxon>
        <taxon>Streptophyta</taxon>
        <taxon>Embryophyta</taxon>
        <taxon>Tracheophyta</taxon>
        <taxon>Spermatophyta</taxon>
        <taxon>Magnoliopsida</taxon>
        <taxon>eudicotyledons</taxon>
        <taxon>Gunneridae</taxon>
        <taxon>Pentapetalae</taxon>
        <taxon>rosids</taxon>
        <taxon>fabids</taxon>
        <taxon>Malpighiales</taxon>
        <taxon>Rhizophoraceae</taxon>
        <taxon>Rhizophora</taxon>
    </lineage>
</organism>
<reference evidence="2" key="1">
    <citation type="submission" date="2018-02" db="EMBL/GenBank/DDBJ databases">
        <title>Rhizophora mucronata_Transcriptome.</title>
        <authorList>
            <person name="Meera S.P."/>
            <person name="Sreeshan A."/>
            <person name="Augustine A."/>
        </authorList>
    </citation>
    <scope>NUCLEOTIDE SEQUENCE</scope>
    <source>
        <tissue evidence="2">Leaf</tissue>
    </source>
</reference>
<evidence type="ECO:0000313" key="2">
    <source>
        <dbReference type="EMBL" id="MBW86900.1"/>
    </source>
</evidence>
<feature type="region of interest" description="Disordered" evidence="1">
    <location>
        <begin position="67"/>
        <end position="92"/>
    </location>
</feature>
<sequence length="111" mass="12375">MSFLMKPRSSVQAVENTRLACAVLAHISNTNLATIEYNTSNHALGLWAAIHRLHDCWVDSMQPEDVRQSGVDKSNEKNMPPSVFPNIGSPNDCQHEKFSGSYLNDSECIKK</sequence>
<dbReference type="AlphaFoldDB" id="A0A2P2J0D3"/>
<accession>A0A2P2J0D3</accession>
<proteinExistence type="predicted"/>
<evidence type="ECO:0000256" key="1">
    <source>
        <dbReference type="SAM" id="MobiDB-lite"/>
    </source>
</evidence>
<dbReference type="EMBL" id="GGEC01006417">
    <property type="protein sequence ID" value="MBW86900.1"/>
    <property type="molecule type" value="Transcribed_RNA"/>
</dbReference>
<protein>
    <submittedName>
        <fullName evidence="2">Uncharacterized protein</fullName>
    </submittedName>
</protein>
<name>A0A2P2J0D3_RHIMU</name>